<sequence>MALKIIPLNLQITNHDNAEEPDHNSGEKIPYRSRPRDVLHELLITQALSPPDILPPIWNGFIRLYGAALVSGAYPSILMRSWHDYESKFGSENLPPSLLDQFMDDQHYMILLLEYGGVDLDHFPLTTLPQLKSLFSQLDYAFEHRDLHLGNILIQSCDDPHHHNDGSKRDAVVCQKVPMFIPVPSEFSGVLPENFASSGIQATIIDYSLSRLQPSAFCFSLI</sequence>
<dbReference type="GO" id="GO:0000278">
    <property type="term" value="P:mitotic cell cycle"/>
    <property type="evidence" value="ECO:0007669"/>
    <property type="project" value="TreeGrafter"/>
</dbReference>
<dbReference type="GO" id="GO:0005634">
    <property type="term" value="C:nucleus"/>
    <property type="evidence" value="ECO:0007669"/>
    <property type="project" value="TreeGrafter"/>
</dbReference>
<name>A0A098VLY6_9MICR</name>
<evidence type="ECO:0000313" key="2">
    <source>
        <dbReference type="Proteomes" id="UP000029725"/>
    </source>
</evidence>
<dbReference type="RefSeq" id="XP_013236553.1">
    <property type="nucleotide sequence ID" value="XM_013381099.1"/>
</dbReference>
<comment type="caution">
    <text evidence="1">The sequence shown here is derived from an EMBL/GenBank/DDBJ whole genome shotgun (WGS) entry which is preliminary data.</text>
</comment>
<dbReference type="GO" id="GO:0005737">
    <property type="term" value="C:cytoplasm"/>
    <property type="evidence" value="ECO:0007669"/>
    <property type="project" value="TreeGrafter"/>
</dbReference>
<dbReference type="PANTHER" id="PTHR24419:SF18">
    <property type="entry name" value="SERINE_THREONINE-PROTEIN KINASE HASPIN"/>
    <property type="match status" value="1"/>
</dbReference>
<protein>
    <submittedName>
        <fullName evidence="1">Haspin protein kinase</fullName>
    </submittedName>
</protein>
<dbReference type="InterPro" id="IPR011009">
    <property type="entry name" value="Kinase-like_dom_sf"/>
</dbReference>
<dbReference type="PANTHER" id="PTHR24419">
    <property type="entry name" value="INTERLEUKIN-1 RECEPTOR-ASSOCIATED KINASE"/>
    <property type="match status" value="1"/>
</dbReference>
<dbReference type="Pfam" id="PF12330">
    <property type="entry name" value="Haspin_kinase"/>
    <property type="match status" value="1"/>
</dbReference>
<dbReference type="EMBL" id="JMKJ01000600">
    <property type="protein sequence ID" value="KGG50117.1"/>
    <property type="molecule type" value="Genomic_DNA"/>
</dbReference>
<evidence type="ECO:0000313" key="1">
    <source>
        <dbReference type="EMBL" id="KGG50117.1"/>
    </source>
</evidence>
<dbReference type="Proteomes" id="UP000029725">
    <property type="component" value="Unassembled WGS sequence"/>
</dbReference>
<dbReference type="HOGENOM" id="CLU_1245664_0_0_1"/>
<keyword evidence="1" id="KW-0808">Transferase</keyword>
<dbReference type="GO" id="GO:0072354">
    <property type="term" value="F:histone H3T3 kinase activity"/>
    <property type="evidence" value="ECO:0007669"/>
    <property type="project" value="TreeGrafter"/>
</dbReference>
<dbReference type="SUPFAM" id="SSF56112">
    <property type="entry name" value="Protein kinase-like (PK-like)"/>
    <property type="match status" value="1"/>
</dbReference>
<dbReference type="Gene3D" id="1.10.510.10">
    <property type="entry name" value="Transferase(Phosphotransferase) domain 1"/>
    <property type="match status" value="1"/>
</dbReference>
<dbReference type="GO" id="GO:0035556">
    <property type="term" value="P:intracellular signal transduction"/>
    <property type="evidence" value="ECO:0007669"/>
    <property type="project" value="TreeGrafter"/>
</dbReference>
<accession>A0A098VLY6</accession>
<keyword evidence="1" id="KW-0418">Kinase</keyword>
<organism evidence="1 2">
    <name type="scientific">Mitosporidium daphniae</name>
    <dbReference type="NCBI Taxonomy" id="1485682"/>
    <lineage>
        <taxon>Eukaryota</taxon>
        <taxon>Fungi</taxon>
        <taxon>Fungi incertae sedis</taxon>
        <taxon>Microsporidia</taxon>
        <taxon>Mitosporidium</taxon>
    </lineage>
</organism>
<dbReference type="VEuPathDB" id="MicrosporidiaDB:DI09_89p110"/>
<gene>
    <name evidence="1" type="ORF">DI09_89p110</name>
</gene>
<keyword evidence="2" id="KW-1185">Reference proteome</keyword>
<dbReference type="Gene3D" id="3.30.200.20">
    <property type="entry name" value="Phosphorylase Kinase, domain 1"/>
    <property type="match status" value="1"/>
</dbReference>
<reference evidence="1 2" key="1">
    <citation type="submission" date="2014-04" db="EMBL/GenBank/DDBJ databases">
        <title>A new species of microsporidia sheds light on the evolution of extreme parasitism.</title>
        <authorList>
            <person name="Haag K.L."/>
            <person name="James T.Y."/>
            <person name="Larsson R."/>
            <person name="Schaer T.M."/>
            <person name="Refardt D."/>
            <person name="Pombert J.-F."/>
            <person name="Ebert D."/>
        </authorList>
    </citation>
    <scope>NUCLEOTIDE SEQUENCE [LARGE SCALE GENOMIC DNA]</scope>
    <source>
        <strain evidence="1 2">UGP3</strain>
        <tissue evidence="1">Spores</tissue>
    </source>
</reference>
<proteinExistence type="predicted"/>
<dbReference type="OrthoDB" id="5327538at2759"/>
<dbReference type="AlphaFoldDB" id="A0A098VLY6"/>
<dbReference type="GeneID" id="25260998"/>